<name>C6H8E0_AJECH</name>
<dbReference type="Proteomes" id="UP000002624">
    <property type="component" value="Unassembled WGS sequence"/>
</dbReference>
<evidence type="ECO:0000313" key="2">
    <source>
        <dbReference type="Proteomes" id="UP000002624"/>
    </source>
</evidence>
<dbReference type="VEuPathDB" id="FungiDB:HCDG_02471"/>
<protein>
    <submittedName>
        <fullName evidence="1">Uncharacterized protein</fullName>
    </submittedName>
</protein>
<proteinExistence type="predicted"/>
<accession>C6H8E0</accession>
<dbReference type="HOGENOM" id="CLU_1481574_0_0_1"/>
<organism evidence="1 2">
    <name type="scientific">Ajellomyces capsulatus (strain H143)</name>
    <name type="common">Darling's disease fungus</name>
    <name type="synonym">Histoplasma capsulatum</name>
    <dbReference type="NCBI Taxonomy" id="544712"/>
    <lineage>
        <taxon>Eukaryota</taxon>
        <taxon>Fungi</taxon>
        <taxon>Dikarya</taxon>
        <taxon>Ascomycota</taxon>
        <taxon>Pezizomycotina</taxon>
        <taxon>Eurotiomycetes</taxon>
        <taxon>Eurotiomycetidae</taxon>
        <taxon>Onygenales</taxon>
        <taxon>Ajellomycetaceae</taxon>
        <taxon>Histoplasma</taxon>
    </lineage>
</organism>
<gene>
    <name evidence="1" type="ORF">HCDG_02471</name>
</gene>
<sequence>MAYVYSLINKENQTNKENESTLTSMPIIPKLRRRIDELKLPLWDIRKNIKKRHENDEHLEATSIENATHLSEYTKRRGSVHTRIQPDTVTQSRSDNGPLDSILHRCAYKGVKGEEFQSRRGRLHTFSFFPSVAMDWVLNGTHVQVYFALSWVSMYVVVRRNAATNGFKSQCSKPQKVAELSE</sequence>
<dbReference type="EMBL" id="GG692421">
    <property type="protein sequence ID" value="EER42573.1"/>
    <property type="molecule type" value="Genomic_DNA"/>
</dbReference>
<reference evidence="2" key="1">
    <citation type="submission" date="2009-05" db="EMBL/GenBank/DDBJ databases">
        <title>The genome sequence of Ajellomyces capsulatus strain H143.</title>
        <authorList>
            <person name="Champion M."/>
            <person name="Cuomo C.A."/>
            <person name="Ma L.-J."/>
            <person name="Henn M.R."/>
            <person name="Sil A."/>
            <person name="Goldman B."/>
            <person name="Young S.K."/>
            <person name="Kodira C.D."/>
            <person name="Zeng Q."/>
            <person name="Koehrsen M."/>
            <person name="Alvarado L."/>
            <person name="Berlin A.M."/>
            <person name="Borenstein D."/>
            <person name="Chen Z."/>
            <person name="Engels R."/>
            <person name="Freedman E."/>
            <person name="Gellesch M."/>
            <person name="Goldberg J."/>
            <person name="Griggs A."/>
            <person name="Gujja S."/>
            <person name="Heiman D.I."/>
            <person name="Hepburn T.A."/>
            <person name="Howarth C."/>
            <person name="Jen D."/>
            <person name="Larson L."/>
            <person name="Lewis B."/>
            <person name="Mehta T."/>
            <person name="Park D."/>
            <person name="Pearson M."/>
            <person name="Roberts A."/>
            <person name="Saif S."/>
            <person name="Shea T.D."/>
            <person name="Shenoy N."/>
            <person name="Sisk P."/>
            <person name="Stolte C."/>
            <person name="Sykes S."/>
            <person name="Walk T."/>
            <person name="White J."/>
            <person name="Yandava C."/>
            <person name="Klein B."/>
            <person name="McEwen J.G."/>
            <person name="Puccia R."/>
            <person name="Goldman G.H."/>
            <person name="Felipe M.S."/>
            <person name="Nino-Vega G."/>
            <person name="San-Blas G."/>
            <person name="Taylor J.W."/>
            <person name="Mendoza L."/>
            <person name="Galagan J.E."/>
            <person name="Nusbaum C."/>
            <person name="Birren B.W."/>
        </authorList>
    </citation>
    <scope>NUCLEOTIDE SEQUENCE [LARGE SCALE GENOMIC DNA]</scope>
    <source>
        <strain evidence="2">H143</strain>
    </source>
</reference>
<dbReference type="AlphaFoldDB" id="C6H8E0"/>
<evidence type="ECO:0000313" key="1">
    <source>
        <dbReference type="EMBL" id="EER42573.1"/>
    </source>
</evidence>